<keyword evidence="6" id="KW-0472">Membrane</keyword>
<dbReference type="InterPro" id="IPR014223">
    <property type="entry name" value="ABC_CydC/D"/>
</dbReference>
<dbReference type="Gene3D" id="1.20.1560.10">
    <property type="entry name" value="ABC transporter type 1, transmembrane domain"/>
    <property type="match status" value="1"/>
</dbReference>
<dbReference type="PROSITE" id="PS50893">
    <property type="entry name" value="ABC_TRANSPORTER_2"/>
    <property type="match status" value="1"/>
</dbReference>
<dbReference type="GO" id="GO:0034775">
    <property type="term" value="P:glutathione transmembrane transport"/>
    <property type="evidence" value="ECO:0007669"/>
    <property type="project" value="InterPro"/>
</dbReference>
<dbReference type="KEGG" id="wso:WSWS_01170"/>
<dbReference type="GO" id="GO:0005886">
    <property type="term" value="C:plasma membrane"/>
    <property type="evidence" value="ECO:0007669"/>
    <property type="project" value="UniProtKB-SubCell"/>
</dbReference>
<sequence>MQNLKKLIRTDSWVIPYLKTYKGLLALIVFLGFMTVFSGGALMFTSGFLISRSAQRPENILMVYVPIVLTRAFGIGRPSFRYAERLVSHNWVLRIVSKFRKRLFQLVEANTKSIYAKTQTGDMLNVLANDLDKIENFYLRLVFPTIIGFVLYLFITVGVGIFNPFVGLYLLILIGMITVLAPLVTLAVNGARDYQKKQLEANMYTRVTDAVMGLEDWILAGRTAELIAQEKQHLSDIWMLTRRQKHFTWWRTFLSELVIGLAALLLLWFADVRFGDTSFGVNWVAAFALAIFPMSDAFISIATGAEELPRYQDSIERLNHYSTDAVQVAEPVQQPTLTQYDIQINALSFAYEDDQNVLTNISLAIPAQQKLAILGQSGAGKTTLLKLLLGDEIPQAGSISIGGVSPAALLANRARYLAVLDQHPYLFASSVANNLRLGNLQATDEELWTALRKVRLTHLVESLPEGLNTPMTEMGQRFSGGEQQRFALARILLQDAPIVILDEPTVGLDPITERAVLEIIFEVLAEKTVIWVTHHLTGIELVDKIIFIENQTIMLSGTLAELMNSSARFNGLLEMDHGALIQE</sequence>
<keyword evidence="4 7" id="KW-0067">ATP-binding</keyword>
<dbReference type="InterPro" id="IPR027417">
    <property type="entry name" value="P-loop_NTPase"/>
</dbReference>
<accession>A0A288QUL5</accession>
<dbReference type="EMBL" id="QRAS01000001">
    <property type="protein sequence ID" value="RDL12360.1"/>
    <property type="molecule type" value="Genomic_DNA"/>
</dbReference>
<evidence type="ECO:0000256" key="4">
    <source>
        <dbReference type="ARBA" id="ARBA00022840"/>
    </source>
</evidence>
<dbReference type="GO" id="GO:0045454">
    <property type="term" value="P:cell redox homeostasis"/>
    <property type="evidence" value="ECO:0007669"/>
    <property type="project" value="InterPro"/>
</dbReference>
<dbReference type="PROSITE" id="PS00211">
    <property type="entry name" value="ABC_TRANSPORTER_1"/>
    <property type="match status" value="1"/>
</dbReference>
<dbReference type="InterPro" id="IPR039421">
    <property type="entry name" value="Type_1_exporter"/>
</dbReference>
<dbReference type="Pfam" id="PF00005">
    <property type="entry name" value="ABC_tran"/>
    <property type="match status" value="1"/>
</dbReference>
<keyword evidence="2" id="KW-0812">Transmembrane</keyword>
<dbReference type="SMART" id="SM00382">
    <property type="entry name" value="AAA"/>
    <property type="match status" value="1"/>
</dbReference>
<proteinExistence type="predicted"/>
<keyword evidence="3" id="KW-0547">Nucleotide-binding</keyword>
<organism evidence="7 8">
    <name type="scientific">Weissella soli</name>
    <dbReference type="NCBI Taxonomy" id="155866"/>
    <lineage>
        <taxon>Bacteria</taxon>
        <taxon>Bacillati</taxon>
        <taxon>Bacillota</taxon>
        <taxon>Bacilli</taxon>
        <taxon>Lactobacillales</taxon>
        <taxon>Lactobacillaceae</taxon>
        <taxon>Weissella</taxon>
    </lineage>
</organism>
<keyword evidence="8" id="KW-1185">Reference proteome</keyword>
<comment type="subcellular location">
    <subcellularLocation>
        <location evidence="1">Cell membrane</location>
        <topology evidence="1">Multi-pass membrane protein</topology>
    </subcellularLocation>
</comment>
<evidence type="ECO:0000313" key="7">
    <source>
        <dbReference type="EMBL" id="RDL12360.1"/>
    </source>
</evidence>
<dbReference type="Gene3D" id="3.40.50.300">
    <property type="entry name" value="P-loop containing nucleotide triphosphate hydrolases"/>
    <property type="match status" value="1"/>
</dbReference>
<keyword evidence="5" id="KW-1133">Transmembrane helix</keyword>
<dbReference type="GO" id="GO:0140359">
    <property type="term" value="F:ABC-type transporter activity"/>
    <property type="evidence" value="ECO:0007669"/>
    <property type="project" value="InterPro"/>
</dbReference>
<dbReference type="InterPro" id="IPR003593">
    <property type="entry name" value="AAA+_ATPase"/>
</dbReference>
<dbReference type="PROSITE" id="PS50929">
    <property type="entry name" value="ABC_TM1F"/>
    <property type="match status" value="1"/>
</dbReference>
<protein>
    <submittedName>
        <fullName evidence="7">ATP-binding cassette subfamily C protein CydC</fullName>
    </submittedName>
</protein>
<dbReference type="GeneID" id="94546357"/>
<dbReference type="InterPro" id="IPR036640">
    <property type="entry name" value="ABC1_TM_sf"/>
</dbReference>
<evidence type="ECO:0000256" key="2">
    <source>
        <dbReference type="ARBA" id="ARBA00022692"/>
    </source>
</evidence>
<reference evidence="7 8" key="1">
    <citation type="submission" date="2018-07" db="EMBL/GenBank/DDBJ databases">
        <title>Genomic Encyclopedia of Type Strains, Phase III (KMG-III): the genomes of soil and plant-associated and newly described type strains.</title>
        <authorList>
            <person name="Whitman W."/>
        </authorList>
    </citation>
    <scope>NUCLEOTIDE SEQUENCE [LARGE SCALE GENOMIC DNA]</scope>
    <source>
        <strain evidence="7 8">CECT 7031</strain>
    </source>
</reference>
<dbReference type="InterPro" id="IPR003439">
    <property type="entry name" value="ABC_transporter-like_ATP-bd"/>
</dbReference>
<comment type="caution">
    <text evidence="7">The sequence shown here is derived from an EMBL/GenBank/DDBJ whole genome shotgun (WGS) entry which is preliminary data.</text>
</comment>
<dbReference type="InterPro" id="IPR011527">
    <property type="entry name" value="ABC1_TM_dom"/>
</dbReference>
<gene>
    <name evidence="7" type="ORF">DFP99_0799</name>
</gene>
<dbReference type="PANTHER" id="PTHR24221:SF653">
    <property type="entry name" value="TRANSPORT ATP-BINDING PROTEIN CYDC"/>
    <property type="match status" value="1"/>
</dbReference>
<dbReference type="NCBIfam" id="TIGR02868">
    <property type="entry name" value="CydC"/>
    <property type="match status" value="1"/>
</dbReference>
<dbReference type="RefSeq" id="WP_070230393.1">
    <property type="nucleotide sequence ID" value="NZ_BJYO01000002.1"/>
</dbReference>
<dbReference type="PANTHER" id="PTHR24221">
    <property type="entry name" value="ATP-BINDING CASSETTE SUB-FAMILY B"/>
    <property type="match status" value="1"/>
</dbReference>
<evidence type="ECO:0000256" key="6">
    <source>
        <dbReference type="ARBA" id="ARBA00023136"/>
    </source>
</evidence>
<dbReference type="GO" id="GO:0016887">
    <property type="term" value="F:ATP hydrolysis activity"/>
    <property type="evidence" value="ECO:0007669"/>
    <property type="project" value="InterPro"/>
</dbReference>
<dbReference type="SUPFAM" id="SSF90123">
    <property type="entry name" value="ABC transporter transmembrane region"/>
    <property type="match status" value="1"/>
</dbReference>
<dbReference type="GO" id="GO:0034040">
    <property type="term" value="F:ATPase-coupled lipid transmembrane transporter activity"/>
    <property type="evidence" value="ECO:0007669"/>
    <property type="project" value="TreeGrafter"/>
</dbReference>
<name>A0A288QUL5_9LACO</name>
<dbReference type="InterPro" id="IPR017871">
    <property type="entry name" value="ABC_transporter-like_CS"/>
</dbReference>
<evidence type="ECO:0000313" key="8">
    <source>
        <dbReference type="Proteomes" id="UP000254912"/>
    </source>
</evidence>
<dbReference type="SUPFAM" id="SSF52540">
    <property type="entry name" value="P-loop containing nucleoside triphosphate hydrolases"/>
    <property type="match status" value="1"/>
</dbReference>
<evidence type="ECO:0000256" key="3">
    <source>
        <dbReference type="ARBA" id="ARBA00022741"/>
    </source>
</evidence>
<dbReference type="Proteomes" id="UP000254912">
    <property type="component" value="Unassembled WGS sequence"/>
</dbReference>
<evidence type="ECO:0000256" key="1">
    <source>
        <dbReference type="ARBA" id="ARBA00004651"/>
    </source>
</evidence>
<dbReference type="GO" id="GO:0005524">
    <property type="term" value="F:ATP binding"/>
    <property type="evidence" value="ECO:0007669"/>
    <property type="project" value="UniProtKB-KW"/>
</dbReference>
<dbReference type="AlphaFoldDB" id="A0A288QUL5"/>
<evidence type="ECO:0000256" key="5">
    <source>
        <dbReference type="ARBA" id="ARBA00022989"/>
    </source>
</evidence>